<dbReference type="Proteomes" id="UP000270094">
    <property type="component" value="Unassembled WGS sequence"/>
</dbReference>
<evidence type="ECO:0000313" key="3">
    <source>
        <dbReference type="Proteomes" id="UP000270094"/>
    </source>
</evidence>
<feature type="compositionally biased region" description="Basic and acidic residues" evidence="1">
    <location>
        <begin position="205"/>
        <end position="221"/>
    </location>
</feature>
<protein>
    <submittedName>
        <fullName evidence="2">Uncharacterized protein</fullName>
    </submittedName>
</protein>
<dbReference type="OrthoDB" id="431068at2759"/>
<organism evidence="2 3">
    <name type="scientific">Strongylus vulgaris</name>
    <name type="common">Blood worm</name>
    <dbReference type="NCBI Taxonomy" id="40348"/>
    <lineage>
        <taxon>Eukaryota</taxon>
        <taxon>Metazoa</taxon>
        <taxon>Ecdysozoa</taxon>
        <taxon>Nematoda</taxon>
        <taxon>Chromadorea</taxon>
        <taxon>Rhabditida</taxon>
        <taxon>Rhabditina</taxon>
        <taxon>Rhabditomorpha</taxon>
        <taxon>Strongyloidea</taxon>
        <taxon>Strongylidae</taxon>
        <taxon>Strongylus</taxon>
    </lineage>
</organism>
<proteinExistence type="predicted"/>
<dbReference type="EMBL" id="UYYB01027622">
    <property type="protein sequence ID" value="VDM72858.1"/>
    <property type="molecule type" value="Genomic_DNA"/>
</dbReference>
<accession>A0A3P7L0G4</accession>
<evidence type="ECO:0000313" key="2">
    <source>
        <dbReference type="EMBL" id="VDM72858.1"/>
    </source>
</evidence>
<sequence>MAFRYIEVFAASYGEMVQFCDEYRLRVPRGVGGGGGYGVMARGGFEDSYGGFGAFGGRPGGGDRSAAVGPWEDARGGYGSSSMADPYAGYSSSAWAGTESRRPPSPRSSSFADPYGRGSHTDPYGRSVSAADPYGRPSQADDPYIRGTRRPEDLFARRIDPYEGLGRGASDSWRDDRAPGGGPAAYGDSWQEYGYGGSGAGGPIRVRDHWRDHEDSRGAAA</sequence>
<name>A0A3P7L0G4_STRVU</name>
<gene>
    <name evidence="2" type="ORF">SVUK_LOCUS7856</name>
</gene>
<reference evidence="2 3" key="1">
    <citation type="submission" date="2018-11" db="EMBL/GenBank/DDBJ databases">
        <authorList>
            <consortium name="Pathogen Informatics"/>
        </authorList>
    </citation>
    <scope>NUCLEOTIDE SEQUENCE [LARGE SCALE GENOMIC DNA]</scope>
</reference>
<dbReference type="AlphaFoldDB" id="A0A3P7L0G4"/>
<feature type="non-terminal residue" evidence="2">
    <location>
        <position position="221"/>
    </location>
</feature>
<feature type="compositionally biased region" description="Basic and acidic residues" evidence="1">
    <location>
        <begin position="149"/>
        <end position="161"/>
    </location>
</feature>
<feature type="region of interest" description="Disordered" evidence="1">
    <location>
        <begin position="93"/>
        <end position="221"/>
    </location>
</feature>
<evidence type="ECO:0000256" key="1">
    <source>
        <dbReference type="SAM" id="MobiDB-lite"/>
    </source>
</evidence>
<keyword evidence="3" id="KW-1185">Reference proteome</keyword>